<dbReference type="AlphaFoldDB" id="A0A381X0H9"/>
<reference evidence="1" key="1">
    <citation type="submission" date="2018-05" db="EMBL/GenBank/DDBJ databases">
        <authorList>
            <person name="Lanie J.A."/>
            <person name="Ng W.-L."/>
            <person name="Kazmierczak K.M."/>
            <person name="Andrzejewski T.M."/>
            <person name="Davidsen T.M."/>
            <person name="Wayne K.J."/>
            <person name="Tettelin H."/>
            <person name="Glass J.I."/>
            <person name="Rusch D."/>
            <person name="Podicherti R."/>
            <person name="Tsui H.-C.T."/>
            <person name="Winkler M.E."/>
        </authorList>
    </citation>
    <scope>NUCLEOTIDE SEQUENCE</scope>
</reference>
<dbReference type="InterPro" id="IPR014995">
    <property type="entry name" value="DUF1844"/>
</dbReference>
<evidence type="ECO:0000313" key="1">
    <source>
        <dbReference type="EMBL" id="SVA58234.1"/>
    </source>
</evidence>
<proteinExistence type="predicted"/>
<sequence>MAESPEMSFNALVVSMATTAAVHLGDAAAPGASEKQPPNLEAAGHMLDLLNTLADKTKGNLTPDEERFLTQVLYELRMRFIEAKKNESPIATS</sequence>
<accession>A0A381X0H9</accession>
<dbReference type="Pfam" id="PF08899">
    <property type="entry name" value="DUF1844"/>
    <property type="match status" value="1"/>
</dbReference>
<dbReference type="EMBL" id="UINC01013486">
    <property type="protein sequence ID" value="SVA58234.1"/>
    <property type="molecule type" value="Genomic_DNA"/>
</dbReference>
<protein>
    <recommendedName>
        <fullName evidence="2">DUF1844 domain-containing protein</fullName>
    </recommendedName>
</protein>
<evidence type="ECO:0008006" key="2">
    <source>
        <dbReference type="Google" id="ProtNLM"/>
    </source>
</evidence>
<organism evidence="1">
    <name type="scientific">marine metagenome</name>
    <dbReference type="NCBI Taxonomy" id="408172"/>
    <lineage>
        <taxon>unclassified sequences</taxon>
        <taxon>metagenomes</taxon>
        <taxon>ecological metagenomes</taxon>
    </lineage>
</organism>
<name>A0A381X0H9_9ZZZZ</name>
<gene>
    <name evidence="1" type="ORF">METZ01_LOCUS111088</name>
</gene>